<proteinExistence type="predicted"/>
<dbReference type="Proteomes" id="UP000216363">
    <property type="component" value="Unassembled WGS sequence"/>
</dbReference>
<dbReference type="AlphaFoldDB" id="A0A256GY13"/>
<comment type="caution">
    <text evidence="1">The sequence shown here is derived from an EMBL/GenBank/DDBJ whole genome shotgun (WGS) entry which is preliminary data.</text>
</comment>
<dbReference type="EMBL" id="NNRN01000037">
    <property type="protein sequence ID" value="OYR31800.1"/>
    <property type="molecule type" value="Genomic_DNA"/>
</dbReference>
<evidence type="ECO:0000313" key="1">
    <source>
        <dbReference type="EMBL" id="OYR31800.1"/>
    </source>
</evidence>
<name>A0A256GY13_9HYPH</name>
<evidence type="ECO:0000313" key="2">
    <source>
        <dbReference type="Proteomes" id="UP000216363"/>
    </source>
</evidence>
<organism evidence="1 2">
    <name type="scientific">Brucella lupini</name>
    <dbReference type="NCBI Taxonomy" id="255457"/>
    <lineage>
        <taxon>Bacteria</taxon>
        <taxon>Pseudomonadati</taxon>
        <taxon>Pseudomonadota</taxon>
        <taxon>Alphaproteobacteria</taxon>
        <taxon>Hyphomicrobiales</taxon>
        <taxon>Brucellaceae</taxon>
        <taxon>Brucella/Ochrobactrum group</taxon>
        <taxon>Brucella</taxon>
    </lineage>
</organism>
<sequence length="65" mass="7246">MVWPRPETALNMSRHDRNAAMRAIPVAISFRRPVSMLLLRFYFSMGMNAEAAGSRTVSGVFASSQ</sequence>
<gene>
    <name evidence="1" type="ORF">CES86_0844</name>
</gene>
<accession>A0A256GY13</accession>
<reference evidence="1 2" key="1">
    <citation type="submission" date="2017-07" db="EMBL/GenBank/DDBJ databases">
        <title>Draft genome of Ochrobactrum lupini type strain LUP21.</title>
        <authorList>
            <person name="Krzyzanowska D.M."/>
            <person name="Jafra S."/>
        </authorList>
    </citation>
    <scope>NUCLEOTIDE SEQUENCE [LARGE SCALE GENOMIC DNA]</scope>
    <source>
        <strain evidence="1 2">LUP21</strain>
    </source>
</reference>
<protein>
    <submittedName>
        <fullName evidence="1">Uncharacterized protein</fullName>
    </submittedName>
</protein>